<dbReference type="AlphaFoldDB" id="A0A6M3KE47"/>
<proteinExistence type="predicted"/>
<name>A0A6M3KE47_9ZZZZ</name>
<dbReference type="EMBL" id="MT142408">
    <property type="protein sequence ID" value="QJA80132.1"/>
    <property type="molecule type" value="Genomic_DNA"/>
</dbReference>
<evidence type="ECO:0000313" key="1">
    <source>
        <dbReference type="EMBL" id="QJA80132.1"/>
    </source>
</evidence>
<gene>
    <name evidence="1" type="ORF">MM415A00773_0007</name>
</gene>
<accession>A0A6M3KE47</accession>
<reference evidence="1" key="1">
    <citation type="submission" date="2020-03" db="EMBL/GenBank/DDBJ databases">
        <title>The deep terrestrial virosphere.</title>
        <authorList>
            <person name="Holmfeldt K."/>
            <person name="Nilsson E."/>
            <person name="Simone D."/>
            <person name="Lopez-Fernandez M."/>
            <person name="Wu X."/>
            <person name="de Brujin I."/>
            <person name="Lundin D."/>
            <person name="Andersson A."/>
            <person name="Bertilsson S."/>
            <person name="Dopson M."/>
        </authorList>
    </citation>
    <scope>NUCLEOTIDE SEQUENCE</scope>
    <source>
        <strain evidence="1">MM415A00773</strain>
    </source>
</reference>
<protein>
    <submittedName>
        <fullName evidence="1">Uncharacterized protein</fullName>
    </submittedName>
</protein>
<sequence length="111" mass="12972">MGWSLIGDWHWGFRMILNRRLRSRTVCGHKITFTKHVEKEFVFDVTDTSFYCVFCGKKDVWDVVNIEDPDSPLLMCATCGQYVVMPRVPLHVMRYAEDLADTLRNSIPGWD</sequence>
<organism evidence="1">
    <name type="scientific">viral metagenome</name>
    <dbReference type="NCBI Taxonomy" id="1070528"/>
    <lineage>
        <taxon>unclassified sequences</taxon>
        <taxon>metagenomes</taxon>
        <taxon>organismal metagenomes</taxon>
    </lineage>
</organism>